<keyword evidence="2" id="KW-0808">Transferase</keyword>
<proteinExistence type="inferred from homology"/>
<dbReference type="InterPro" id="IPR002173">
    <property type="entry name" value="Carboh/pur_kinase_PfkB_CS"/>
</dbReference>
<dbReference type="GO" id="GO:0016301">
    <property type="term" value="F:kinase activity"/>
    <property type="evidence" value="ECO:0007669"/>
    <property type="project" value="UniProtKB-KW"/>
</dbReference>
<evidence type="ECO:0000256" key="3">
    <source>
        <dbReference type="ARBA" id="ARBA00022777"/>
    </source>
</evidence>
<feature type="domain" description="Carbohydrate kinase PfkB" evidence="4">
    <location>
        <begin position="4"/>
        <end position="310"/>
    </location>
</feature>
<evidence type="ECO:0000256" key="2">
    <source>
        <dbReference type="ARBA" id="ARBA00022679"/>
    </source>
</evidence>
<name>A0A1G5S0M5_9FIRM</name>
<protein>
    <submittedName>
        <fullName evidence="5">Fructokinase</fullName>
    </submittedName>
</protein>
<sequence length="319" mass="34717">MSNQVLCIGELLVDFICTDVDANLTKGEHFIKKAGGAPANVAVTLSQLGARSYFAGKVGADAFGTFLEETLRERGVDTSMLIRDPQYSTTLAFVSLDRHGERDFMFNRGADAFHRKTELDQAVVEKCGIVHFGSATALLGGVIKETYLELLQQAKVAGKFIAFDPNYREDLWKDRGSDFASEVLPLLEGVHFLKLSEEELQILTGGLELRAAVEKLHGFGAGIIAVTRGREGTYVSAGQRSAHVDSINVKSIDSTGAGDAFVGGFLYRVAELERPEDLHLDFKKVEDLTRFANIVGALVCMKVGAMEAIPGHEDVRAFL</sequence>
<organism evidence="5 6">
    <name type="scientific">Acidaminobacter hydrogenoformans DSM 2784</name>
    <dbReference type="NCBI Taxonomy" id="1120920"/>
    <lineage>
        <taxon>Bacteria</taxon>
        <taxon>Bacillati</taxon>
        <taxon>Bacillota</taxon>
        <taxon>Clostridia</taxon>
        <taxon>Peptostreptococcales</taxon>
        <taxon>Acidaminobacteraceae</taxon>
        <taxon>Acidaminobacter</taxon>
    </lineage>
</organism>
<dbReference type="RefSeq" id="WP_092591006.1">
    <property type="nucleotide sequence ID" value="NZ_FMWL01000009.1"/>
</dbReference>
<dbReference type="AlphaFoldDB" id="A0A1G5S0M5"/>
<evidence type="ECO:0000313" key="6">
    <source>
        <dbReference type="Proteomes" id="UP000199208"/>
    </source>
</evidence>
<dbReference type="OrthoDB" id="9813569at2"/>
<dbReference type="Pfam" id="PF00294">
    <property type="entry name" value="PfkB"/>
    <property type="match status" value="1"/>
</dbReference>
<dbReference type="PROSITE" id="PS00583">
    <property type="entry name" value="PFKB_KINASES_1"/>
    <property type="match status" value="1"/>
</dbReference>
<dbReference type="EMBL" id="FMWL01000009">
    <property type="protein sequence ID" value="SCZ79843.1"/>
    <property type="molecule type" value="Genomic_DNA"/>
</dbReference>
<evidence type="ECO:0000259" key="4">
    <source>
        <dbReference type="Pfam" id="PF00294"/>
    </source>
</evidence>
<dbReference type="InterPro" id="IPR050306">
    <property type="entry name" value="PfkB_Carbo_kinase"/>
</dbReference>
<comment type="similarity">
    <text evidence="1">Belongs to the carbohydrate kinase PfkB family.</text>
</comment>
<dbReference type="PANTHER" id="PTHR43085">
    <property type="entry name" value="HEXOKINASE FAMILY MEMBER"/>
    <property type="match status" value="1"/>
</dbReference>
<reference evidence="5 6" key="1">
    <citation type="submission" date="2016-10" db="EMBL/GenBank/DDBJ databases">
        <authorList>
            <person name="de Groot N.N."/>
        </authorList>
    </citation>
    <scope>NUCLEOTIDE SEQUENCE [LARGE SCALE GENOMIC DNA]</scope>
    <source>
        <strain evidence="5 6">DSM 2784</strain>
    </source>
</reference>
<dbReference type="SUPFAM" id="SSF53613">
    <property type="entry name" value="Ribokinase-like"/>
    <property type="match status" value="1"/>
</dbReference>
<dbReference type="InterPro" id="IPR029056">
    <property type="entry name" value="Ribokinase-like"/>
</dbReference>
<dbReference type="Proteomes" id="UP000199208">
    <property type="component" value="Unassembled WGS sequence"/>
</dbReference>
<evidence type="ECO:0000256" key="1">
    <source>
        <dbReference type="ARBA" id="ARBA00010688"/>
    </source>
</evidence>
<dbReference type="PROSITE" id="PS00584">
    <property type="entry name" value="PFKB_KINASES_2"/>
    <property type="match status" value="1"/>
</dbReference>
<accession>A0A1G5S0M5</accession>
<gene>
    <name evidence="5" type="ORF">SAMN03080599_01968</name>
</gene>
<evidence type="ECO:0000313" key="5">
    <source>
        <dbReference type="EMBL" id="SCZ79843.1"/>
    </source>
</evidence>
<dbReference type="Gene3D" id="3.40.1190.20">
    <property type="match status" value="1"/>
</dbReference>
<dbReference type="PANTHER" id="PTHR43085:SF54">
    <property type="entry name" value="PUTATIVE-RELATED"/>
    <property type="match status" value="1"/>
</dbReference>
<dbReference type="InterPro" id="IPR011611">
    <property type="entry name" value="PfkB_dom"/>
</dbReference>
<keyword evidence="6" id="KW-1185">Reference proteome</keyword>
<dbReference type="CDD" id="cd01167">
    <property type="entry name" value="bac_FRK"/>
    <property type="match status" value="1"/>
</dbReference>
<keyword evidence="3 5" id="KW-0418">Kinase</keyword>
<dbReference type="STRING" id="1120920.SAMN03080599_01968"/>